<sequence length="152" mass="16731">MKLYDTSLKYMDTLNAVGGTIVAVLTAALGTHWFLFIGFLILNIIDYITGVRKSRLTGKDNSAKGVRGVWKKLGYWLMVLVAFLASAIFIEIGKTIGIDLAVTAYIGWFTLASLIINELRSIIENFVEAGDNVPVFLTKGLEVAEQAINKEK</sequence>
<keyword evidence="2 5" id="KW-0812">Transmembrane</keyword>
<evidence type="ECO:0000256" key="5">
    <source>
        <dbReference type="SAM" id="Phobius"/>
    </source>
</evidence>
<feature type="transmembrane region" description="Helical" evidence="5">
    <location>
        <begin position="96"/>
        <end position="116"/>
    </location>
</feature>
<evidence type="ECO:0000256" key="1">
    <source>
        <dbReference type="ARBA" id="ARBA00004301"/>
    </source>
</evidence>
<accession>A0A8S5TDL3</accession>
<evidence type="ECO:0000256" key="2">
    <source>
        <dbReference type="ARBA" id="ARBA00022692"/>
    </source>
</evidence>
<feature type="transmembrane region" description="Helical" evidence="5">
    <location>
        <begin position="73"/>
        <end position="90"/>
    </location>
</feature>
<proteinExistence type="predicted"/>
<keyword evidence="3 5" id="KW-1133">Transmembrane helix</keyword>
<dbReference type="EMBL" id="BK032798">
    <property type="protein sequence ID" value="DAF60850.1"/>
    <property type="molecule type" value="Genomic_DNA"/>
</dbReference>
<evidence type="ECO:0000256" key="3">
    <source>
        <dbReference type="ARBA" id="ARBA00022989"/>
    </source>
</evidence>
<reference evidence="6" key="1">
    <citation type="journal article" date="2021" name="Proc. Natl. Acad. Sci. U.S.A.">
        <title>A Catalog of Tens of Thousands of Viruses from Human Metagenomes Reveals Hidden Associations with Chronic Diseases.</title>
        <authorList>
            <person name="Tisza M.J."/>
            <person name="Buck C.B."/>
        </authorList>
    </citation>
    <scope>NUCLEOTIDE SEQUENCE</scope>
    <source>
        <strain evidence="6">CtVDC13</strain>
    </source>
</reference>
<dbReference type="Pfam" id="PF05105">
    <property type="entry name" value="Phage_holin_4_1"/>
    <property type="match status" value="1"/>
</dbReference>
<dbReference type="InterPro" id="IPR006480">
    <property type="entry name" value="Phage_holin_4_1"/>
</dbReference>
<feature type="transmembrane region" description="Helical" evidence="5">
    <location>
        <begin position="20"/>
        <end position="45"/>
    </location>
</feature>
<keyword evidence="4 5" id="KW-0472">Membrane</keyword>
<organism evidence="6">
    <name type="scientific">Siphoviridae sp. ctVDC13</name>
    <dbReference type="NCBI Taxonomy" id="2827880"/>
    <lineage>
        <taxon>Viruses</taxon>
        <taxon>Duplodnaviria</taxon>
        <taxon>Heunggongvirae</taxon>
        <taxon>Uroviricota</taxon>
        <taxon>Caudoviricetes</taxon>
    </lineage>
</organism>
<protein>
    <submittedName>
        <fullName evidence="6">Holin</fullName>
    </submittedName>
</protein>
<name>A0A8S5TDL3_9CAUD</name>
<evidence type="ECO:0000313" key="6">
    <source>
        <dbReference type="EMBL" id="DAF60850.1"/>
    </source>
</evidence>
<dbReference type="GO" id="GO:0033644">
    <property type="term" value="C:host cell membrane"/>
    <property type="evidence" value="ECO:0007669"/>
    <property type="project" value="UniProtKB-SubCell"/>
</dbReference>
<evidence type="ECO:0000256" key="4">
    <source>
        <dbReference type="ARBA" id="ARBA00023136"/>
    </source>
</evidence>
<comment type="subcellular location">
    <subcellularLocation>
        <location evidence="1">Host membrane</location>
        <topology evidence="1">Multi-pass membrane protein</topology>
    </subcellularLocation>
</comment>
<dbReference type="NCBIfam" id="TIGR01593">
    <property type="entry name" value="holin_tox_secr"/>
    <property type="match status" value="1"/>
</dbReference>